<evidence type="ECO:0000256" key="1">
    <source>
        <dbReference type="ARBA" id="ARBA00004370"/>
    </source>
</evidence>
<comment type="caution">
    <text evidence="7">The sequence shown here is derived from an EMBL/GenBank/DDBJ whole genome shotgun (WGS) entry which is preliminary data.</text>
</comment>
<dbReference type="PANTHER" id="PTHR11923">
    <property type="entry name" value="SCAVENGER RECEPTOR CLASS B TYPE-1 SR-B1"/>
    <property type="match status" value="1"/>
</dbReference>
<protein>
    <submittedName>
        <fullName evidence="7">Uncharacterized protein</fullName>
    </submittedName>
</protein>
<proteinExistence type="inferred from homology"/>
<dbReference type="EMBL" id="BTRK01000006">
    <property type="protein sequence ID" value="GMR59985.1"/>
    <property type="molecule type" value="Genomic_DNA"/>
</dbReference>
<feature type="non-terminal residue" evidence="7">
    <location>
        <position position="1"/>
    </location>
</feature>
<evidence type="ECO:0000256" key="5">
    <source>
        <dbReference type="ARBA" id="ARBA00023136"/>
    </source>
</evidence>
<evidence type="ECO:0000256" key="4">
    <source>
        <dbReference type="ARBA" id="ARBA00022989"/>
    </source>
</evidence>
<dbReference type="AlphaFoldDB" id="A0AAN5IDF2"/>
<dbReference type="GO" id="GO:0005737">
    <property type="term" value="C:cytoplasm"/>
    <property type="evidence" value="ECO:0007669"/>
    <property type="project" value="TreeGrafter"/>
</dbReference>
<dbReference type="GO" id="GO:0016020">
    <property type="term" value="C:membrane"/>
    <property type="evidence" value="ECO:0007669"/>
    <property type="project" value="UniProtKB-SubCell"/>
</dbReference>
<evidence type="ECO:0000256" key="2">
    <source>
        <dbReference type="ARBA" id="ARBA00010532"/>
    </source>
</evidence>
<evidence type="ECO:0000313" key="8">
    <source>
        <dbReference type="Proteomes" id="UP001328107"/>
    </source>
</evidence>
<dbReference type="PRINTS" id="PR01609">
    <property type="entry name" value="CD36FAMILY"/>
</dbReference>
<dbReference type="Proteomes" id="UP001328107">
    <property type="component" value="Unassembled WGS sequence"/>
</dbReference>
<sequence>TLPLVTGYWANLPADMQYKFYLWNITNSDEVLFEGALPRLLDHGPYVYDCKESKENLTWSRNGSQVSYRTRRIWMFNSLLSCSTCTEQDRFFVPNVAYAGISSITGVPSFPSTISTLLD</sequence>
<name>A0AAN5IDF2_9BILA</name>
<reference evidence="8" key="1">
    <citation type="submission" date="2022-10" db="EMBL/GenBank/DDBJ databases">
        <title>Genome assembly of Pristionchus species.</title>
        <authorList>
            <person name="Yoshida K."/>
            <person name="Sommer R.J."/>
        </authorList>
    </citation>
    <scope>NUCLEOTIDE SEQUENCE [LARGE SCALE GENOMIC DNA]</scope>
    <source>
        <strain evidence="8">RS5460</strain>
    </source>
</reference>
<dbReference type="PANTHER" id="PTHR11923:SF55">
    <property type="entry name" value="SCAVENGER RECEPTOR (CD36 FAMILY) RELATED"/>
    <property type="match status" value="1"/>
</dbReference>
<dbReference type="Pfam" id="PF01130">
    <property type="entry name" value="CD36"/>
    <property type="match status" value="1"/>
</dbReference>
<keyword evidence="3" id="KW-0812">Transmembrane</keyword>
<comment type="subcellular location">
    <subcellularLocation>
        <location evidence="1">Membrane</location>
    </subcellularLocation>
</comment>
<keyword evidence="5" id="KW-0472">Membrane</keyword>
<keyword evidence="4" id="KW-1133">Transmembrane helix</keyword>
<gene>
    <name evidence="7" type="ORF">PMAYCL1PPCAC_30180</name>
</gene>
<feature type="non-terminal residue" evidence="7">
    <location>
        <position position="119"/>
    </location>
</feature>
<comment type="similarity">
    <text evidence="2">Belongs to the CD36 family.</text>
</comment>
<keyword evidence="8" id="KW-1185">Reference proteome</keyword>
<organism evidence="7 8">
    <name type="scientific">Pristionchus mayeri</name>
    <dbReference type="NCBI Taxonomy" id="1317129"/>
    <lineage>
        <taxon>Eukaryota</taxon>
        <taxon>Metazoa</taxon>
        <taxon>Ecdysozoa</taxon>
        <taxon>Nematoda</taxon>
        <taxon>Chromadorea</taxon>
        <taxon>Rhabditida</taxon>
        <taxon>Rhabditina</taxon>
        <taxon>Diplogasteromorpha</taxon>
        <taxon>Diplogasteroidea</taxon>
        <taxon>Neodiplogasteridae</taxon>
        <taxon>Pristionchus</taxon>
    </lineage>
</organism>
<accession>A0AAN5IDF2</accession>
<dbReference type="InterPro" id="IPR002159">
    <property type="entry name" value="CD36_fam"/>
</dbReference>
<evidence type="ECO:0000256" key="6">
    <source>
        <dbReference type="ARBA" id="ARBA00023180"/>
    </source>
</evidence>
<evidence type="ECO:0000256" key="3">
    <source>
        <dbReference type="ARBA" id="ARBA00022692"/>
    </source>
</evidence>
<keyword evidence="6" id="KW-0325">Glycoprotein</keyword>
<dbReference type="GO" id="GO:0005044">
    <property type="term" value="F:scavenger receptor activity"/>
    <property type="evidence" value="ECO:0007669"/>
    <property type="project" value="TreeGrafter"/>
</dbReference>
<evidence type="ECO:0000313" key="7">
    <source>
        <dbReference type="EMBL" id="GMR59985.1"/>
    </source>
</evidence>